<evidence type="ECO:0000313" key="2">
    <source>
        <dbReference type="Proteomes" id="UP000054217"/>
    </source>
</evidence>
<dbReference type="AlphaFoldDB" id="A0A0C3P3J4"/>
<reference evidence="1 2" key="1">
    <citation type="submission" date="2014-04" db="EMBL/GenBank/DDBJ databases">
        <authorList>
            <consortium name="DOE Joint Genome Institute"/>
            <person name="Kuo A."/>
            <person name="Kohler A."/>
            <person name="Costa M.D."/>
            <person name="Nagy L.G."/>
            <person name="Floudas D."/>
            <person name="Copeland A."/>
            <person name="Barry K.W."/>
            <person name="Cichocki N."/>
            <person name="Veneault-Fourrey C."/>
            <person name="LaButti K."/>
            <person name="Lindquist E.A."/>
            <person name="Lipzen A."/>
            <person name="Lundell T."/>
            <person name="Morin E."/>
            <person name="Murat C."/>
            <person name="Sun H."/>
            <person name="Tunlid A."/>
            <person name="Henrissat B."/>
            <person name="Grigoriev I.V."/>
            <person name="Hibbett D.S."/>
            <person name="Martin F."/>
            <person name="Nordberg H.P."/>
            <person name="Cantor M.N."/>
            <person name="Hua S.X."/>
        </authorList>
    </citation>
    <scope>NUCLEOTIDE SEQUENCE [LARGE SCALE GENOMIC DNA]</scope>
    <source>
        <strain evidence="1 2">Marx 270</strain>
    </source>
</reference>
<dbReference type="EMBL" id="KN831959">
    <property type="protein sequence ID" value="KIO07610.1"/>
    <property type="molecule type" value="Genomic_DNA"/>
</dbReference>
<proteinExistence type="predicted"/>
<keyword evidence="2" id="KW-1185">Reference proteome</keyword>
<dbReference type="Proteomes" id="UP000054217">
    <property type="component" value="Unassembled WGS sequence"/>
</dbReference>
<name>A0A0C3P3J4_PISTI</name>
<protein>
    <submittedName>
        <fullName evidence="1">Uncharacterized protein</fullName>
    </submittedName>
</protein>
<dbReference type="InParanoid" id="A0A0C3P3J4"/>
<reference evidence="2" key="2">
    <citation type="submission" date="2015-01" db="EMBL/GenBank/DDBJ databases">
        <title>Evolutionary Origins and Diversification of the Mycorrhizal Mutualists.</title>
        <authorList>
            <consortium name="DOE Joint Genome Institute"/>
            <consortium name="Mycorrhizal Genomics Consortium"/>
            <person name="Kohler A."/>
            <person name="Kuo A."/>
            <person name="Nagy L.G."/>
            <person name="Floudas D."/>
            <person name="Copeland A."/>
            <person name="Barry K.W."/>
            <person name="Cichocki N."/>
            <person name="Veneault-Fourrey C."/>
            <person name="LaButti K."/>
            <person name="Lindquist E.A."/>
            <person name="Lipzen A."/>
            <person name="Lundell T."/>
            <person name="Morin E."/>
            <person name="Murat C."/>
            <person name="Riley R."/>
            <person name="Ohm R."/>
            <person name="Sun H."/>
            <person name="Tunlid A."/>
            <person name="Henrissat B."/>
            <person name="Grigoriev I.V."/>
            <person name="Hibbett D.S."/>
            <person name="Martin F."/>
        </authorList>
    </citation>
    <scope>NUCLEOTIDE SEQUENCE [LARGE SCALE GENOMIC DNA]</scope>
    <source>
        <strain evidence="2">Marx 270</strain>
    </source>
</reference>
<evidence type="ECO:0000313" key="1">
    <source>
        <dbReference type="EMBL" id="KIO07610.1"/>
    </source>
</evidence>
<dbReference type="HOGENOM" id="CLU_2455611_0_0_1"/>
<accession>A0A0C3P3J4</accession>
<organism evidence="1 2">
    <name type="scientific">Pisolithus tinctorius Marx 270</name>
    <dbReference type="NCBI Taxonomy" id="870435"/>
    <lineage>
        <taxon>Eukaryota</taxon>
        <taxon>Fungi</taxon>
        <taxon>Dikarya</taxon>
        <taxon>Basidiomycota</taxon>
        <taxon>Agaricomycotina</taxon>
        <taxon>Agaricomycetes</taxon>
        <taxon>Agaricomycetidae</taxon>
        <taxon>Boletales</taxon>
        <taxon>Sclerodermatineae</taxon>
        <taxon>Pisolithaceae</taxon>
        <taxon>Pisolithus</taxon>
    </lineage>
</organism>
<sequence length="89" mass="10180">MNSLPHGKATERGLRAVLKLPYVFFMTERNPATYLRTALIDEQIAPVCSSRRRGLPSVTSYNDPRSPLLRNILDHRMHNLACEILKYSP</sequence>
<gene>
    <name evidence="1" type="ORF">M404DRAFT_997790</name>
</gene>